<dbReference type="CDD" id="cd02897">
    <property type="entry name" value="A2M_2"/>
    <property type="match status" value="1"/>
</dbReference>
<dbReference type="Pfam" id="PF17791">
    <property type="entry name" value="MG3"/>
    <property type="match status" value="1"/>
</dbReference>
<dbReference type="SUPFAM" id="SSF81296">
    <property type="entry name" value="E set domains"/>
    <property type="match status" value="1"/>
</dbReference>
<evidence type="ECO:0000256" key="16">
    <source>
        <dbReference type="SAM" id="SignalP"/>
    </source>
</evidence>
<dbReference type="GO" id="GO:0005615">
    <property type="term" value="C:extracellular space"/>
    <property type="evidence" value="ECO:0007669"/>
    <property type="project" value="InterPro"/>
</dbReference>
<keyword evidence="4" id="KW-0336">GPI-anchor</keyword>
<dbReference type="SMART" id="SM01359">
    <property type="entry name" value="A2M_N_2"/>
    <property type="match status" value="1"/>
</dbReference>
<dbReference type="InterPro" id="IPR011626">
    <property type="entry name" value="Alpha-macroglobulin_TED"/>
</dbReference>
<dbReference type="InterPro" id="IPR047565">
    <property type="entry name" value="Alpha-macroglob_thiol-ester_cl"/>
</dbReference>
<sequence>MRLFLLLAVVTVAIAEDTYVIITPTDIRPGVALSINVNILKASSDVTVQAQLTRSTDKVPIGTAHGTFQQGTPKLLEVQVPDNLHSGSYEIEVTGSGGLVFTNKTGLSYQSKGISIFIQTDKAMYKPGQTVHFRAFAMYPNLTVIDSPMDIEIYDPNTNKIKQWLQVRDASGVLTNFMIMDTQPVLGDWKIKIITHGRSEEKVFTVAHYVLPKFEVSIEVPAFGLASDTTLQGTVKATYTYGKPVKGTVKLRAKLDYWYRPWQYNGSEPMVELSLNLDGESKFTLPLSNFMVNTRNYITSGRSLKIEANVTESLTHITLSGKDSVKFYSHAEKIEFLQSNPNTFKPGLPYTAYMRVARQDDTPVMGAKSSVVVHTTVTYQLPEPTTTPKYYYPQSRTYTIKDRTFTVPDSGVVPIQVDIPDNATSISLRATYGTLSSYKTLSKSYSPSESYIQLFLRSSHLKAGSGANFEIQSTQAVTSLVYQVLSRGVIVGAGTVNGGNKKTVPFSISVNSKMAPNARIVVYYVRTDGEIVTDSISFDVEGVFNNQVSISFDKTKAQPGDAVNVQVTADPMSVVNLLAVDQSVLLLKSGNDITQSQVVEELKSYDTKHKSISPFFFGGGGIGIAARKRRMIWWPYPTYYGGSDASQIFSNAGVKVLTDATVYHHKQKIFIPMRHHGFLMGGLPEFNLGANLQPTPSPGAVANLQPTPSPHHTTQLKTPSKVRTVFPETWLWTNKSTGSDGHVTISTTVPDTITSWVASAFAVNKVSGLGIASTSAKIEAFKPFFVSLNLPYSVVRGEQVVLQANVFNYLTSDTDVLVTLEKNDDFRSIVVASDGTTSYVSQTQTDNIHVKAGEAKSVYFPIVPAELGQISLTVKAQSVMAADAVKRQLLVEPEGVPKEYNTPILLNLNKGAAVHKTVPVSLPQSVVAGSQHVRVSVIGDLMGPTVNNLDKLLRMPTGCGEQTMLGLAPDVFVANYLTSTHQLSSDIEEKAINYMEKGYQRELTFQHKDGSFSAFGDRDKSGSMWLSAFVIKTFHQAKKHIFIDDKTLVRTIEWMLTKQKSDGSFPEPGRVIHKDMQGGSASGPGLTAFVLIALEENNDLKGNIQEKLQNAAMKARSYLEQQISTITDDYALAIASYALALSRSSDAATVFTKLNSDAIVKDGMKHWHKAQTTTSSHHHYWSPPHKQSNPIDIEMSSYALLVYAHNKAFADGLSVMKWLTTQRNSNGGFASTQDTVLALQSLSEFAAMVYSNNFDLQVSVTAGNFTKQFQVNPTNALILQVAELSSIPTEVTIDATGHGMALVEVSVFFNVEQEISEPTFEVTVTLETDTLNSMKVKTCTRWLLTGASGMAVQEIGIPTGFDADVESIGQVAGLKKIEQENRKVIIYFDEITTTPLCVTMESIRTGLVAKTQPSAVRVYDYYQPDNQVTKFYQSHVLKNSSVCDVCPDCGGCP</sequence>
<gene>
    <name evidence="20" type="ORF">MGAL_10B024987</name>
</gene>
<dbReference type="Gene3D" id="2.60.40.2950">
    <property type="match status" value="1"/>
</dbReference>
<evidence type="ECO:0000256" key="8">
    <source>
        <dbReference type="ARBA" id="ARBA00022966"/>
    </source>
</evidence>
<evidence type="ECO:0000259" key="17">
    <source>
        <dbReference type="SMART" id="SM01359"/>
    </source>
</evidence>
<evidence type="ECO:0000256" key="7">
    <source>
        <dbReference type="ARBA" id="ARBA00022900"/>
    </source>
</evidence>
<dbReference type="SUPFAM" id="SSF48239">
    <property type="entry name" value="Terpenoid cyclases/Protein prenyltransferases"/>
    <property type="match status" value="1"/>
</dbReference>
<evidence type="ECO:0000256" key="13">
    <source>
        <dbReference type="ARBA" id="ARBA00056820"/>
    </source>
</evidence>
<dbReference type="InterPro" id="IPR002890">
    <property type="entry name" value="MG2"/>
</dbReference>
<dbReference type="InterPro" id="IPR011625">
    <property type="entry name" value="A2M_N_BRD"/>
</dbReference>
<dbReference type="Pfam" id="PF07703">
    <property type="entry name" value="A2M_BRD"/>
    <property type="match status" value="1"/>
</dbReference>
<comment type="subcellular location">
    <subcellularLocation>
        <location evidence="1">Cell membrane</location>
        <topology evidence="1">Lipid-anchor</topology>
        <topology evidence="1">GPI-anchor</topology>
    </subcellularLocation>
</comment>
<dbReference type="GO" id="GO:0004867">
    <property type="term" value="F:serine-type endopeptidase inhibitor activity"/>
    <property type="evidence" value="ECO:0007669"/>
    <property type="project" value="UniProtKB-KW"/>
</dbReference>
<keyword evidence="11" id="KW-0325">Glycoprotein</keyword>
<proteinExistence type="inferred from homology"/>
<organism evidence="20 21">
    <name type="scientific">Mytilus galloprovincialis</name>
    <name type="common">Mediterranean mussel</name>
    <dbReference type="NCBI Taxonomy" id="29158"/>
    <lineage>
        <taxon>Eukaryota</taxon>
        <taxon>Metazoa</taxon>
        <taxon>Spiralia</taxon>
        <taxon>Lophotrochozoa</taxon>
        <taxon>Mollusca</taxon>
        <taxon>Bivalvia</taxon>
        <taxon>Autobranchia</taxon>
        <taxon>Pteriomorphia</taxon>
        <taxon>Mytilida</taxon>
        <taxon>Mytiloidea</taxon>
        <taxon>Mytilidae</taxon>
        <taxon>Mytilinae</taxon>
        <taxon>Mytilus</taxon>
    </lineage>
</organism>
<evidence type="ECO:0000256" key="15">
    <source>
        <dbReference type="ARBA" id="ARBA00069665"/>
    </source>
</evidence>
<feature type="signal peptide" evidence="16">
    <location>
        <begin position="1"/>
        <end position="15"/>
    </location>
</feature>
<reference evidence="20" key="1">
    <citation type="submission" date="2018-11" db="EMBL/GenBank/DDBJ databases">
        <authorList>
            <person name="Alioto T."/>
            <person name="Alioto T."/>
        </authorList>
    </citation>
    <scope>NUCLEOTIDE SEQUENCE</scope>
</reference>
<feature type="domain" description="Alpha-2-macroglobulin" evidence="18">
    <location>
        <begin position="729"/>
        <end position="820"/>
    </location>
</feature>
<dbReference type="Pfam" id="PF01835">
    <property type="entry name" value="MG2"/>
    <property type="match status" value="1"/>
</dbReference>
<dbReference type="EMBL" id="UYJE01004562">
    <property type="protein sequence ID" value="VDI29165.1"/>
    <property type="molecule type" value="Genomic_DNA"/>
</dbReference>
<feature type="chain" id="PRO_5032398752" description="CD109 antigen" evidence="16">
    <location>
        <begin position="16"/>
        <end position="1453"/>
    </location>
</feature>
<dbReference type="InterPro" id="IPR001599">
    <property type="entry name" value="Macroglobln_a2"/>
</dbReference>
<keyword evidence="5" id="KW-0646">Protease inhibitor</keyword>
<dbReference type="GO" id="GO:0098552">
    <property type="term" value="C:side of membrane"/>
    <property type="evidence" value="ECO:0007669"/>
    <property type="project" value="UniProtKB-KW"/>
</dbReference>
<accession>A0A8B6E517</accession>
<dbReference type="Proteomes" id="UP000596742">
    <property type="component" value="Unassembled WGS sequence"/>
</dbReference>
<evidence type="ECO:0000256" key="10">
    <source>
        <dbReference type="ARBA" id="ARBA00023157"/>
    </source>
</evidence>
<evidence type="ECO:0000256" key="9">
    <source>
        <dbReference type="ARBA" id="ARBA00023136"/>
    </source>
</evidence>
<dbReference type="InterPro" id="IPR009048">
    <property type="entry name" value="A-macroglobulin_rcpt-bd"/>
</dbReference>
<evidence type="ECO:0000256" key="14">
    <source>
        <dbReference type="ARBA" id="ARBA00063008"/>
    </source>
</evidence>
<dbReference type="InterPro" id="IPR019742">
    <property type="entry name" value="MacrogloblnA2_CS"/>
</dbReference>
<comment type="caution">
    <text evidence="20">The sequence shown here is derived from an EMBL/GenBank/DDBJ whole genome shotgun (WGS) entry which is preliminary data.</text>
</comment>
<dbReference type="FunFam" id="2.60.40.1930:FF:000001">
    <property type="entry name" value="CD109 isoform 3"/>
    <property type="match status" value="1"/>
</dbReference>
<dbReference type="FunFam" id="1.50.10.20:FF:000001">
    <property type="entry name" value="CD109 isoform 1"/>
    <property type="match status" value="1"/>
</dbReference>
<dbReference type="PANTHER" id="PTHR11412:SF136">
    <property type="entry name" value="CD109 ANTIGEN"/>
    <property type="match status" value="1"/>
</dbReference>
<evidence type="ECO:0000259" key="18">
    <source>
        <dbReference type="SMART" id="SM01360"/>
    </source>
</evidence>
<dbReference type="InterPro" id="IPR014756">
    <property type="entry name" value="Ig_E-set"/>
</dbReference>
<dbReference type="Gene3D" id="2.60.40.1940">
    <property type="match status" value="1"/>
</dbReference>
<keyword evidence="3" id="KW-1003">Cell membrane</keyword>
<dbReference type="OrthoDB" id="9998011at2759"/>
<dbReference type="InterPro" id="IPR008930">
    <property type="entry name" value="Terpenoid_cyclase/PrenylTrfase"/>
</dbReference>
<keyword evidence="7" id="KW-0722">Serine protease inhibitor</keyword>
<dbReference type="Gene3D" id="2.60.40.1930">
    <property type="match status" value="2"/>
</dbReference>
<evidence type="ECO:0000256" key="11">
    <source>
        <dbReference type="ARBA" id="ARBA00023180"/>
    </source>
</evidence>
<keyword evidence="6 16" id="KW-0732">Signal</keyword>
<dbReference type="InterPro" id="IPR041813">
    <property type="entry name" value="A2M_TED"/>
</dbReference>
<protein>
    <recommendedName>
        <fullName evidence="15">CD109 antigen</fullName>
    </recommendedName>
</protein>
<dbReference type="Gene3D" id="1.50.10.20">
    <property type="match status" value="1"/>
</dbReference>
<evidence type="ECO:0000259" key="19">
    <source>
        <dbReference type="SMART" id="SM01361"/>
    </source>
</evidence>
<dbReference type="Pfam" id="PF07677">
    <property type="entry name" value="A2M_recep"/>
    <property type="match status" value="1"/>
</dbReference>
<dbReference type="SUPFAM" id="SSF49410">
    <property type="entry name" value="Alpha-macroglobulin receptor domain"/>
    <property type="match status" value="1"/>
</dbReference>
<dbReference type="SMART" id="SM01361">
    <property type="entry name" value="A2M_recep"/>
    <property type="match status" value="1"/>
</dbReference>
<dbReference type="SMART" id="SM01360">
    <property type="entry name" value="A2M"/>
    <property type="match status" value="1"/>
</dbReference>
<dbReference type="InterPro" id="IPR013783">
    <property type="entry name" value="Ig-like_fold"/>
</dbReference>
<evidence type="ECO:0000256" key="5">
    <source>
        <dbReference type="ARBA" id="ARBA00022690"/>
    </source>
</evidence>
<dbReference type="Gene3D" id="2.60.40.690">
    <property type="entry name" value="Alpha-macroglobulin, receptor-binding domain"/>
    <property type="match status" value="1"/>
</dbReference>
<keyword evidence="9" id="KW-0472">Membrane</keyword>
<dbReference type="InterPro" id="IPR041555">
    <property type="entry name" value="MG3"/>
</dbReference>
<dbReference type="InterPro" id="IPR050473">
    <property type="entry name" value="A2M/Complement_sys"/>
</dbReference>
<feature type="domain" description="Alpha-2-macroglobulin bait region" evidence="17">
    <location>
        <begin position="452"/>
        <end position="587"/>
    </location>
</feature>
<comment type="function">
    <text evidence="13">Modulates negatively TGFB1 signaling in keratinocytes.</text>
</comment>
<keyword evidence="12" id="KW-0449">Lipoprotein</keyword>
<evidence type="ECO:0000256" key="3">
    <source>
        <dbReference type="ARBA" id="ARBA00022475"/>
    </source>
</evidence>
<comment type="subunit">
    <text evidence="14">Heterodimer; disulfide-linked. Interacts with TGFB1 and TGFBR1. Forms a heteromeric complex with TGFBR1, TGFBR2 and TGFBR3 in a ligand-independent manner.</text>
</comment>
<dbReference type="PANTHER" id="PTHR11412">
    <property type="entry name" value="MACROGLOBULIN / COMPLEMENT"/>
    <property type="match status" value="1"/>
</dbReference>
<comment type="similarity">
    <text evidence="2">Belongs to the protease inhibitor I39 (alpha-2-macroglobulin) family.</text>
</comment>
<evidence type="ECO:0000256" key="6">
    <source>
        <dbReference type="ARBA" id="ARBA00022729"/>
    </source>
</evidence>
<evidence type="ECO:0000313" key="21">
    <source>
        <dbReference type="Proteomes" id="UP000596742"/>
    </source>
</evidence>
<keyword evidence="8" id="KW-0882">Thioester bond</keyword>
<dbReference type="Pfam" id="PF00207">
    <property type="entry name" value="A2M"/>
    <property type="match status" value="1"/>
</dbReference>
<keyword evidence="21" id="KW-1185">Reference proteome</keyword>
<evidence type="ECO:0000256" key="1">
    <source>
        <dbReference type="ARBA" id="ARBA00004609"/>
    </source>
</evidence>
<evidence type="ECO:0000256" key="12">
    <source>
        <dbReference type="ARBA" id="ARBA00023288"/>
    </source>
</evidence>
<dbReference type="Gene3D" id="2.60.120.1540">
    <property type="match status" value="1"/>
</dbReference>
<feature type="domain" description="Alpha-macroglobulin receptor-binding" evidence="19">
    <location>
        <begin position="1348"/>
        <end position="1432"/>
    </location>
</feature>
<evidence type="ECO:0000313" key="20">
    <source>
        <dbReference type="EMBL" id="VDI29165.1"/>
    </source>
</evidence>
<keyword evidence="10" id="KW-1015">Disulfide bond</keyword>
<dbReference type="InterPro" id="IPR036595">
    <property type="entry name" value="A-macroglobulin_rcpt-bd_sf"/>
</dbReference>
<evidence type="ECO:0000256" key="4">
    <source>
        <dbReference type="ARBA" id="ARBA00022622"/>
    </source>
</evidence>
<evidence type="ECO:0000256" key="2">
    <source>
        <dbReference type="ARBA" id="ARBA00010952"/>
    </source>
</evidence>
<dbReference type="GO" id="GO:0005886">
    <property type="term" value="C:plasma membrane"/>
    <property type="evidence" value="ECO:0007669"/>
    <property type="project" value="UniProtKB-SubCell"/>
</dbReference>
<dbReference type="PROSITE" id="PS00477">
    <property type="entry name" value="ALPHA_2_MACROGLOBULIN"/>
    <property type="match status" value="1"/>
</dbReference>
<dbReference type="Gene3D" id="2.20.130.20">
    <property type="match status" value="1"/>
</dbReference>
<dbReference type="SMART" id="SM01419">
    <property type="entry name" value="Thiol-ester_cl"/>
    <property type="match status" value="1"/>
</dbReference>
<dbReference type="Gene3D" id="2.60.40.10">
    <property type="entry name" value="Immunoglobulins"/>
    <property type="match status" value="2"/>
</dbReference>
<dbReference type="FunFam" id="2.60.40.10:FF:000155">
    <property type="entry name" value="complement C3 isoform X1"/>
    <property type="match status" value="1"/>
</dbReference>
<dbReference type="Pfam" id="PF07678">
    <property type="entry name" value="TED_complement"/>
    <property type="match status" value="1"/>
</dbReference>
<dbReference type="Gene3D" id="6.20.50.160">
    <property type="match status" value="1"/>
</dbReference>
<name>A0A8B6E517_MYTGA</name>